<evidence type="ECO:0000313" key="6">
    <source>
        <dbReference type="Proteomes" id="UP000694569"/>
    </source>
</evidence>
<evidence type="ECO:0000259" key="4">
    <source>
        <dbReference type="SMART" id="SM00198"/>
    </source>
</evidence>
<dbReference type="Ensembl" id="ENSLLET00000018050.1">
    <property type="protein sequence ID" value="ENSLLEP00000017390.1"/>
    <property type="gene ID" value="ENSLLEG00000011064.1"/>
</dbReference>
<organism evidence="5 6">
    <name type="scientific">Leptobrachium leishanense</name>
    <name type="common">Leishan spiny toad</name>
    <dbReference type="NCBI Taxonomy" id="445787"/>
    <lineage>
        <taxon>Eukaryota</taxon>
        <taxon>Metazoa</taxon>
        <taxon>Chordata</taxon>
        <taxon>Craniata</taxon>
        <taxon>Vertebrata</taxon>
        <taxon>Euteleostomi</taxon>
        <taxon>Amphibia</taxon>
        <taxon>Batrachia</taxon>
        <taxon>Anura</taxon>
        <taxon>Pelobatoidea</taxon>
        <taxon>Megophryidae</taxon>
        <taxon>Leptobrachium</taxon>
    </lineage>
</organism>
<dbReference type="Proteomes" id="UP000694569">
    <property type="component" value="Unplaced"/>
</dbReference>
<dbReference type="Gene3D" id="3.40.33.10">
    <property type="entry name" value="CAP"/>
    <property type="match status" value="1"/>
</dbReference>
<accession>A0A8C5MQF2</accession>
<dbReference type="PRINTS" id="PR00838">
    <property type="entry name" value="V5ALLERGEN"/>
</dbReference>
<dbReference type="InterPro" id="IPR018244">
    <property type="entry name" value="Allrgn_V5/Tpx1_CS"/>
</dbReference>
<dbReference type="PRINTS" id="PR00837">
    <property type="entry name" value="V5TPXLIKE"/>
</dbReference>
<dbReference type="AlphaFoldDB" id="A0A8C5MQF2"/>
<feature type="region of interest" description="Disordered" evidence="2">
    <location>
        <begin position="199"/>
        <end position="227"/>
    </location>
</feature>
<comment type="similarity">
    <text evidence="1">Belongs to the CRISP family.</text>
</comment>
<feature type="chain" id="PRO_5034783943" description="SCP domain-containing protein" evidence="3">
    <location>
        <begin position="20"/>
        <end position="227"/>
    </location>
</feature>
<dbReference type="InterPro" id="IPR014044">
    <property type="entry name" value="CAP_dom"/>
</dbReference>
<dbReference type="SUPFAM" id="SSF55797">
    <property type="entry name" value="PR-1-like"/>
    <property type="match status" value="1"/>
</dbReference>
<dbReference type="PROSITE" id="PS01009">
    <property type="entry name" value="CRISP_1"/>
    <property type="match status" value="1"/>
</dbReference>
<dbReference type="FunFam" id="3.40.33.10:FF:000005">
    <property type="entry name" value="Cysteine-rich secretory protein 2"/>
    <property type="match status" value="1"/>
</dbReference>
<dbReference type="InterPro" id="IPR001283">
    <property type="entry name" value="CRISP-related"/>
</dbReference>
<proteinExistence type="inferred from homology"/>
<dbReference type="GeneTree" id="ENSGT00940000156439"/>
<feature type="compositionally biased region" description="Low complexity" evidence="2">
    <location>
        <begin position="211"/>
        <end position="227"/>
    </location>
</feature>
<dbReference type="InterPro" id="IPR035940">
    <property type="entry name" value="CAP_sf"/>
</dbReference>
<feature type="domain" description="SCP" evidence="4">
    <location>
        <begin position="29"/>
        <end position="174"/>
    </location>
</feature>
<reference evidence="5" key="1">
    <citation type="submission" date="2025-08" db="UniProtKB">
        <authorList>
            <consortium name="Ensembl"/>
        </authorList>
    </citation>
    <scope>IDENTIFICATION</scope>
</reference>
<name>A0A8C5MQF2_9ANUR</name>
<dbReference type="InterPro" id="IPR002413">
    <property type="entry name" value="V5_allergen-like"/>
</dbReference>
<dbReference type="GO" id="GO:0005576">
    <property type="term" value="C:extracellular region"/>
    <property type="evidence" value="ECO:0007669"/>
    <property type="project" value="InterPro"/>
</dbReference>
<dbReference type="SMART" id="SM00198">
    <property type="entry name" value="SCP"/>
    <property type="match status" value="1"/>
</dbReference>
<evidence type="ECO:0000313" key="5">
    <source>
        <dbReference type="Ensembl" id="ENSLLEP00000017390.1"/>
    </source>
</evidence>
<evidence type="ECO:0000256" key="1">
    <source>
        <dbReference type="ARBA" id="ARBA00009923"/>
    </source>
</evidence>
<evidence type="ECO:0000256" key="3">
    <source>
        <dbReference type="SAM" id="SignalP"/>
    </source>
</evidence>
<dbReference type="PANTHER" id="PTHR10334">
    <property type="entry name" value="CYSTEINE-RICH SECRETORY PROTEIN-RELATED"/>
    <property type="match status" value="1"/>
</dbReference>
<keyword evidence="6" id="KW-1185">Reference proteome</keyword>
<feature type="signal peptide" evidence="3">
    <location>
        <begin position="1"/>
        <end position="19"/>
    </location>
</feature>
<sequence>MDNLSLITCLCLILHQVHGYHKNKESDPQEIQTILDAHNYFRGIVTPSATDMYKMEWSEEAARNALVSVKRCKFAHTSMQERKISYPIESRCGENIFMSSVDTEWWGIVKDWDSEKADFVYGESNSDESLMVGHYTQLVWAKSHLVGCAKHFCYGTPYPYYAICQYCPSGNMMGKEHRPYESGRPCAACRDSCEGKLCKEKHSGGKPKPGNYNNYNNYNNNNKAPYG</sequence>
<evidence type="ECO:0000256" key="2">
    <source>
        <dbReference type="SAM" id="MobiDB-lite"/>
    </source>
</evidence>
<keyword evidence="3" id="KW-0732">Signal</keyword>
<protein>
    <recommendedName>
        <fullName evidence="4">SCP domain-containing protein</fullName>
    </recommendedName>
</protein>
<dbReference type="Pfam" id="PF00188">
    <property type="entry name" value="CAP"/>
    <property type="match status" value="1"/>
</dbReference>
<reference evidence="5" key="2">
    <citation type="submission" date="2025-09" db="UniProtKB">
        <authorList>
            <consortium name="Ensembl"/>
        </authorList>
    </citation>
    <scope>IDENTIFICATION</scope>
</reference>
<dbReference type="OrthoDB" id="737510at2759"/>